<dbReference type="Gene3D" id="3.80.10.10">
    <property type="entry name" value="Ribonuclease Inhibitor"/>
    <property type="match status" value="1"/>
</dbReference>
<proteinExistence type="predicted"/>
<dbReference type="Proteomes" id="UP000623687">
    <property type="component" value="Unassembled WGS sequence"/>
</dbReference>
<dbReference type="AlphaFoldDB" id="A0A8H7A006"/>
<comment type="caution">
    <text evidence="3">The sequence shown here is derived from an EMBL/GenBank/DDBJ whole genome shotgun (WGS) entry which is preliminary data.</text>
</comment>
<dbReference type="InterPro" id="IPR032675">
    <property type="entry name" value="LRR_dom_sf"/>
</dbReference>
<evidence type="ECO:0000256" key="1">
    <source>
        <dbReference type="SAM" id="MobiDB-lite"/>
    </source>
</evidence>
<feature type="region of interest" description="Disordered" evidence="1">
    <location>
        <begin position="373"/>
        <end position="409"/>
    </location>
</feature>
<organism evidence="3 4">
    <name type="scientific">Pleurotus ostreatus</name>
    <name type="common">Oyster mushroom</name>
    <name type="synonym">White-rot fungus</name>
    <dbReference type="NCBI Taxonomy" id="5322"/>
    <lineage>
        <taxon>Eukaryota</taxon>
        <taxon>Fungi</taxon>
        <taxon>Dikarya</taxon>
        <taxon>Basidiomycota</taxon>
        <taxon>Agaricomycotina</taxon>
        <taxon>Agaricomycetes</taxon>
        <taxon>Agaricomycetidae</taxon>
        <taxon>Agaricales</taxon>
        <taxon>Pleurotineae</taxon>
        <taxon>Pleurotaceae</taxon>
        <taxon>Pleurotus</taxon>
    </lineage>
</organism>
<dbReference type="GeneID" id="59375746"/>
<keyword evidence="4" id="KW-1185">Reference proteome</keyword>
<name>A0A8H7A006_PLEOS</name>
<gene>
    <name evidence="3" type="ORF">PC9H_005928</name>
</gene>
<dbReference type="VEuPathDB" id="FungiDB:PC9H_005928"/>
<reference evidence="3" key="1">
    <citation type="submission" date="2019-07" db="EMBL/GenBank/DDBJ databases">
        <authorList>
            <person name="Palmer J.M."/>
        </authorList>
    </citation>
    <scope>NUCLEOTIDE SEQUENCE</scope>
    <source>
        <strain evidence="3">PC9</strain>
    </source>
</reference>
<dbReference type="RefSeq" id="XP_036631504.1">
    <property type="nucleotide sequence ID" value="XM_036775485.1"/>
</dbReference>
<dbReference type="InterPro" id="IPR001810">
    <property type="entry name" value="F-box_dom"/>
</dbReference>
<dbReference type="EMBL" id="JACETU010000004">
    <property type="protein sequence ID" value="KAF7430226.1"/>
    <property type="molecule type" value="Genomic_DNA"/>
</dbReference>
<evidence type="ECO:0000313" key="3">
    <source>
        <dbReference type="EMBL" id="KAF7430226.1"/>
    </source>
</evidence>
<feature type="domain" description="F-box" evidence="2">
    <location>
        <begin position="2"/>
        <end position="49"/>
    </location>
</feature>
<sequence length="469" mass="53480">MPFAMKELPVEILDFILKYLFQDTKALKSCSLVCSEWSQLVQRRLFNSLVVDENEDLDIDRCRRLLELVNESQHLARHFHHVQLSVSFDSPGWLELGRDILPELLSRLPEVRSLKLRNDNVQSAFSQLPDSFRLSLRHTLSSPSFEKLDLWGWVFFSSAKNLVELLQCCRDSLTSLGLSLISYDDTSEGDNSEPLHVKLHKLKEIRFLGAGAFPYHRIFETPNVDTVSWPLHRSNEGPCRSTLVLQGFPDLVPHWKFHIHDGCEDVDIRMCDALQASSFACLHCLYLSIECHTSSNFAVLAIAYLRQLLPVAQLESITIECLVNCDGPYGPDIWDHQHWGLFCDSLISLFEACAAEYITLIFQVERCEEAGDSIGPHDPSDLENPSPCQPGDTDPQPVEAPVGPVEESDDDWDEDSLHFIYNENVETDTQSVKKQVAETRRMMRSRFDAAGLGEAVQMYTRFLLHEVER</sequence>
<evidence type="ECO:0000259" key="2">
    <source>
        <dbReference type="PROSITE" id="PS50181"/>
    </source>
</evidence>
<dbReference type="SUPFAM" id="SSF81383">
    <property type="entry name" value="F-box domain"/>
    <property type="match status" value="1"/>
</dbReference>
<dbReference type="OrthoDB" id="2912669at2759"/>
<protein>
    <recommendedName>
        <fullName evidence="2">F-box domain-containing protein</fullName>
    </recommendedName>
</protein>
<dbReference type="Pfam" id="PF12937">
    <property type="entry name" value="F-box-like"/>
    <property type="match status" value="1"/>
</dbReference>
<accession>A0A8H7A006</accession>
<evidence type="ECO:0000313" key="4">
    <source>
        <dbReference type="Proteomes" id="UP000623687"/>
    </source>
</evidence>
<dbReference type="InterPro" id="IPR036047">
    <property type="entry name" value="F-box-like_dom_sf"/>
</dbReference>
<dbReference type="PROSITE" id="PS50181">
    <property type="entry name" value="FBOX"/>
    <property type="match status" value="1"/>
</dbReference>